<feature type="domain" description="Transposase IS204/IS1001/IS1096/IS1165 DDE" evidence="1">
    <location>
        <begin position="17"/>
        <end position="79"/>
    </location>
</feature>
<sequence>MGKFTHLKGSDLEVARTWSIRSGMNPIKKVAQILKRHLSNLLTYFEHPISNGVAKSLNSKIQGIKSRERSFWSFEGFRNGIFFSMESWI</sequence>
<evidence type="ECO:0000313" key="2">
    <source>
        <dbReference type="EMBL" id="MFA0813843.1"/>
    </source>
</evidence>
<dbReference type="InterPro" id="IPR002560">
    <property type="entry name" value="Transposase_DDE"/>
</dbReference>
<dbReference type="RefSeq" id="WP_371841675.1">
    <property type="nucleotide sequence ID" value="NZ_JBGMEK010000151.1"/>
</dbReference>
<dbReference type="Proteomes" id="UP001569428">
    <property type="component" value="Unassembled WGS sequence"/>
</dbReference>
<evidence type="ECO:0000259" key="1">
    <source>
        <dbReference type="Pfam" id="PF01610"/>
    </source>
</evidence>
<proteinExistence type="predicted"/>
<protein>
    <submittedName>
        <fullName evidence="2">Transposase</fullName>
    </submittedName>
</protein>
<accession>A0ABV4P836</accession>
<gene>
    <name evidence="2" type="ORF">ACCI49_23505</name>
</gene>
<name>A0ABV4P836_9GAMM</name>
<keyword evidence="3" id="KW-1185">Reference proteome</keyword>
<reference evidence="2 3" key="1">
    <citation type="submission" date="2024-08" db="EMBL/GenBank/DDBJ databases">
        <authorList>
            <person name="Ishaq N."/>
        </authorList>
    </citation>
    <scope>NUCLEOTIDE SEQUENCE [LARGE SCALE GENOMIC DNA]</scope>
    <source>
        <strain evidence="2 3">DSM 18651</strain>
    </source>
</reference>
<organism evidence="2 3">
    <name type="scientific">Microbulbifer epialgicus</name>
    <dbReference type="NCBI Taxonomy" id="393907"/>
    <lineage>
        <taxon>Bacteria</taxon>
        <taxon>Pseudomonadati</taxon>
        <taxon>Pseudomonadota</taxon>
        <taxon>Gammaproteobacteria</taxon>
        <taxon>Cellvibrionales</taxon>
        <taxon>Microbulbiferaceae</taxon>
        <taxon>Microbulbifer</taxon>
    </lineage>
</organism>
<dbReference type="EMBL" id="JBGMEK010000151">
    <property type="protein sequence ID" value="MFA0813843.1"/>
    <property type="molecule type" value="Genomic_DNA"/>
</dbReference>
<dbReference type="Pfam" id="PF01610">
    <property type="entry name" value="DDE_Tnp_ISL3"/>
    <property type="match status" value="1"/>
</dbReference>
<comment type="caution">
    <text evidence="2">The sequence shown here is derived from an EMBL/GenBank/DDBJ whole genome shotgun (WGS) entry which is preliminary data.</text>
</comment>
<evidence type="ECO:0000313" key="3">
    <source>
        <dbReference type="Proteomes" id="UP001569428"/>
    </source>
</evidence>